<feature type="binding site" evidence="5">
    <location>
        <position position="134"/>
    </location>
    <ligand>
        <name>pyridoxal 5'-phosphate</name>
        <dbReference type="ChEBI" id="CHEBI:597326"/>
    </ligand>
</feature>
<dbReference type="InterPro" id="IPR004636">
    <property type="entry name" value="AcOrn/SuccOrn_fam"/>
</dbReference>
<evidence type="ECO:0000256" key="4">
    <source>
        <dbReference type="ARBA" id="ARBA00022898"/>
    </source>
</evidence>
<evidence type="ECO:0000313" key="6">
    <source>
        <dbReference type="EMBL" id="PTL39564.1"/>
    </source>
</evidence>
<dbReference type="Pfam" id="PF00202">
    <property type="entry name" value="Aminotran_3"/>
    <property type="match status" value="1"/>
</dbReference>
<evidence type="ECO:0000256" key="2">
    <source>
        <dbReference type="ARBA" id="ARBA00022605"/>
    </source>
</evidence>
<dbReference type="EMBL" id="PZJJ01000006">
    <property type="protein sequence ID" value="PTL39564.1"/>
    <property type="molecule type" value="Genomic_DNA"/>
</dbReference>
<dbReference type="GO" id="GO:0003992">
    <property type="term" value="F:N2-acetyl-L-ornithine:2-oxoglutarate 5-aminotransferase activity"/>
    <property type="evidence" value="ECO:0007669"/>
    <property type="project" value="UniProtKB-UniRule"/>
</dbReference>
<evidence type="ECO:0000256" key="3">
    <source>
        <dbReference type="ARBA" id="ARBA00022679"/>
    </source>
</evidence>
<dbReference type="InterPro" id="IPR015424">
    <property type="entry name" value="PyrdxlP-dep_Trfase"/>
</dbReference>
<dbReference type="GO" id="GO:0030170">
    <property type="term" value="F:pyridoxal phosphate binding"/>
    <property type="evidence" value="ECO:0007669"/>
    <property type="project" value="InterPro"/>
</dbReference>
<dbReference type="CDD" id="cd00610">
    <property type="entry name" value="OAT_like"/>
    <property type="match status" value="1"/>
</dbReference>
<dbReference type="UniPathway" id="UPA00068">
    <property type="reaction ID" value="UER00109"/>
</dbReference>
<dbReference type="InterPro" id="IPR050103">
    <property type="entry name" value="Class-III_PLP-dep_AT"/>
</dbReference>
<comment type="catalytic activity">
    <reaction evidence="5">
        <text>N(2)-acetyl-L-ornithine + 2-oxoglutarate = N-acetyl-L-glutamate 5-semialdehyde + L-glutamate</text>
        <dbReference type="Rhea" id="RHEA:18049"/>
        <dbReference type="ChEBI" id="CHEBI:16810"/>
        <dbReference type="ChEBI" id="CHEBI:29123"/>
        <dbReference type="ChEBI" id="CHEBI:29985"/>
        <dbReference type="ChEBI" id="CHEBI:57805"/>
        <dbReference type="EC" id="2.6.1.11"/>
    </reaction>
</comment>
<feature type="binding site" evidence="5">
    <location>
        <begin position="101"/>
        <end position="102"/>
    </location>
    <ligand>
        <name>pyridoxal 5'-phosphate</name>
        <dbReference type="ChEBI" id="CHEBI:597326"/>
    </ligand>
</feature>
<dbReference type="RefSeq" id="WP_107584193.1">
    <property type="nucleotide sequence ID" value="NZ_PZJJ01000006.1"/>
</dbReference>
<organism evidence="6 7">
    <name type="scientific">Alkalicoccus saliphilus</name>
    <dbReference type="NCBI Taxonomy" id="200989"/>
    <lineage>
        <taxon>Bacteria</taxon>
        <taxon>Bacillati</taxon>
        <taxon>Bacillota</taxon>
        <taxon>Bacilli</taxon>
        <taxon>Bacillales</taxon>
        <taxon>Bacillaceae</taxon>
        <taxon>Alkalicoccus</taxon>
    </lineage>
</organism>
<accession>A0A2T4U849</accession>
<dbReference type="EC" id="2.6.1.11" evidence="5"/>
<feature type="binding site" evidence="5">
    <location>
        <position position="276"/>
    </location>
    <ligand>
        <name>N(2)-acetyl-L-ornithine</name>
        <dbReference type="ChEBI" id="CHEBI:57805"/>
    </ligand>
</feature>
<keyword evidence="5" id="KW-0055">Arginine biosynthesis</keyword>
<keyword evidence="5" id="KW-0963">Cytoplasm</keyword>
<comment type="pathway">
    <text evidence="5">Amino-acid biosynthesis; L-arginine biosynthesis; N(2)-acetyl-L-ornithine from L-glutamate: step 4/4.</text>
</comment>
<dbReference type="GO" id="GO:0005737">
    <property type="term" value="C:cytoplasm"/>
    <property type="evidence" value="ECO:0007669"/>
    <property type="project" value="UniProtKB-SubCell"/>
</dbReference>
<dbReference type="PROSITE" id="PS00600">
    <property type="entry name" value="AA_TRANSFER_CLASS_3"/>
    <property type="match status" value="1"/>
</dbReference>
<protein>
    <recommendedName>
        <fullName evidence="5">Acetylornithine aminotransferase</fullName>
        <shortName evidence="5">ACOAT</shortName>
        <ecNumber evidence="5">2.6.1.11</ecNumber>
    </recommendedName>
</protein>
<proteinExistence type="inferred from homology"/>
<dbReference type="InterPro" id="IPR015421">
    <property type="entry name" value="PyrdxlP-dep_Trfase_major"/>
</dbReference>
<keyword evidence="1 5" id="KW-0032">Aminotransferase</keyword>
<dbReference type="InterPro" id="IPR049704">
    <property type="entry name" value="Aminotrans_3_PPA_site"/>
</dbReference>
<comment type="similarity">
    <text evidence="5">Belongs to the class-III pyridoxal-phosphate-dependent aminotransferase family. ArgD subfamily.</text>
</comment>
<dbReference type="GO" id="GO:0042802">
    <property type="term" value="F:identical protein binding"/>
    <property type="evidence" value="ECO:0007669"/>
    <property type="project" value="TreeGrafter"/>
</dbReference>
<dbReference type="OrthoDB" id="9807885at2"/>
<dbReference type="InterPro" id="IPR005814">
    <property type="entry name" value="Aminotrans_3"/>
</dbReference>
<feature type="binding site" evidence="5">
    <location>
        <position position="137"/>
    </location>
    <ligand>
        <name>N(2)-acetyl-L-ornithine</name>
        <dbReference type="ChEBI" id="CHEBI:57805"/>
    </ligand>
</feature>
<evidence type="ECO:0000256" key="1">
    <source>
        <dbReference type="ARBA" id="ARBA00022576"/>
    </source>
</evidence>
<keyword evidence="7" id="KW-1185">Reference proteome</keyword>
<feature type="binding site" evidence="5">
    <location>
        <begin position="219"/>
        <end position="222"/>
    </location>
    <ligand>
        <name>pyridoxal 5'-phosphate</name>
        <dbReference type="ChEBI" id="CHEBI:597326"/>
    </ligand>
</feature>
<reference evidence="6 7" key="1">
    <citation type="submission" date="2018-03" db="EMBL/GenBank/DDBJ databases">
        <title>Alkalicoccus saliphilus sp. nov., isolated from a mineral pool.</title>
        <authorList>
            <person name="Zhao B."/>
        </authorList>
    </citation>
    <scope>NUCLEOTIDE SEQUENCE [LARGE SCALE GENOMIC DNA]</scope>
    <source>
        <strain evidence="6 7">6AG</strain>
    </source>
</reference>
<dbReference type="Gene3D" id="3.90.1150.10">
    <property type="entry name" value="Aspartate Aminotransferase, domain 1"/>
    <property type="match status" value="1"/>
</dbReference>
<dbReference type="PANTHER" id="PTHR11986">
    <property type="entry name" value="AMINOTRANSFERASE CLASS III"/>
    <property type="match status" value="1"/>
</dbReference>
<dbReference type="Gene3D" id="3.40.640.10">
    <property type="entry name" value="Type I PLP-dependent aspartate aminotransferase-like (Major domain)"/>
    <property type="match status" value="1"/>
</dbReference>
<dbReference type="SUPFAM" id="SSF53383">
    <property type="entry name" value="PLP-dependent transferases"/>
    <property type="match status" value="1"/>
</dbReference>
<dbReference type="NCBIfam" id="NF002325">
    <property type="entry name" value="PRK01278.1"/>
    <property type="match status" value="1"/>
</dbReference>
<name>A0A2T4U849_9BACI</name>
<evidence type="ECO:0000313" key="7">
    <source>
        <dbReference type="Proteomes" id="UP000240509"/>
    </source>
</evidence>
<dbReference type="NCBIfam" id="TIGR00707">
    <property type="entry name" value="argD"/>
    <property type="match status" value="1"/>
</dbReference>
<keyword evidence="3 5" id="KW-0808">Transferase</keyword>
<dbReference type="FunFam" id="3.40.640.10:FF:000004">
    <property type="entry name" value="Acetylornithine aminotransferase"/>
    <property type="match status" value="1"/>
</dbReference>
<dbReference type="InterPro" id="IPR015422">
    <property type="entry name" value="PyrdxlP-dep_Trfase_small"/>
</dbReference>
<feature type="modified residue" description="N6-(pyridoxal phosphate)lysine" evidence="5">
    <location>
        <position position="248"/>
    </location>
</feature>
<comment type="subcellular location">
    <subcellularLocation>
        <location evidence="5">Cytoplasm</location>
    </subcellularLocation>
</comment>
<dbReference type="PIRSF" id="PIRSF000521">
    <property type="entry name" value="Transaminase_4ab_Lys_Orn"/>
    <property type="match status" value="1"/>
</dbReference>
<gene>
    <name evidence="5" type="primary">argD</name>
    <name evidence="6" type="ORF">C6Y45_05850</name>
</gene>
<comment type="subunit">
    <text evidence="5">Homodimer.</text>
</comment>
<comment type="miscellaneous">
    <text evidence="5">May also have succinyldiaminopimelate aminotransferase activity, thus carrying out the corresponding step in lysine biosynthesis.</text>
</comment>
<comment type="caution">
    <text evidence="6">The sequence shown here is derived from an EMBL/GenBank/DDBJ whole genome shotgun (WGS) entry which is preliminary data.</text>
</comment>
<dbReference type="NCBIfam" id="NF002797">
    <property type="entry name" value="PRK02936.1"/>
    <property type="match status" value="1"/>
</dbReference>
<dbReference type="Proteomes" id="UP000240509">
    <property type="component" value="Unassembled WGS sequence"/>
</dbReference>
<dbReference type="PANTHER" id="PTHR11986:SF79">
    <property type="entry name" value="ACETYLORNITHINE AMINOTRANSFERASE, MITOCHONDRIAL"/>
    <property type="match status" value="1"/>
</dbReference>
<dbReference type="GO" id="GO:0006526">
    <property type="term" value="P:L-arginine biosynthetic process"/>
    <property type="evidence" value="ECO:0007669"/>
    <property type="project" value="UniProtKB-UniRule"/>
</dbReference>
<feature type="binding site" evidence="5">
    <location>
        <position position="277"/>
    </location>
    <ligand>
        <name>pyridoxal 5'-phosphate</name>
        <dbReference type="ChEBI" id="CHEBI:597326"/>
    </ligand>
</feature>
<dbReference type="AlphaFoldDB" id="A0A2T4U849"/>
<sequence>MPETAAVTSHVMETYSRFPITVTKGEGSWLWDDKDNAYLDFTSGIATCNLGHVPFEVKKAVQEQSEKLWHCSNLYHIPQQEKAASLLAHGGLNKAFFCNSGAEANEAAWKLARKYMHDRSQSEKKEIITFSQSFHGRTGGAMSATAQEKVHYGFAPLMPGFSYLPYNDIHSLNSIDPGSTAAVMLELVQGEGGVIPAQEEWITKLTEFCRENDILLIVDEIQTGAGRTGTFTASEQYGIEPDILTLAKGIGSGFPVGVMLSTEKVGSSFSPGTHGSTFGGNPLAMAALCATVETVNQPKFLEEVRDKAAFFHSSLEKVLEEENVEIRGRGMLIGIDFNRPAAPLITELRNNSILALPAGENVLRVLPPLTVDKKELEKFTTGLSKALEKVKKGAWKK</sequence>
<keyword evidence="2 5" id="KW-0028">Amino-acid biosynthesis</keyword>
<evidence type="ECO:0000256" key="5">
    <source>
        <dbReference type="HAMAP-Rule" id="MF_01107"/>
    </source>
</evidence>
<keyword evidence="4 5" id="KW-0663">Pyridoxal phosphate</keyword>
<dbReference type="HAMAP" id="MF_01107">
    <property type="entry name" value="ArgD_aminotrans_3"/>
    <property type="match status" value="1"/>
</dbReference>
<comment type="cofactor">
    <cofactor evidence="5">
        <name>pyridoxal 5'-phosphate</name>
        <dbReference type="ChEBI" id="CHEBI:597326"/>
    </cofactor>
    <text evidence="5">Binds 1 pyridoxal phosphate per subunit.</text>
</comment>